<evidence type="ECO:0000313" key="2">
    <source>
        <dbReference type="Ensembl" id="ENSEBUP00000001743.1"/>
    </source>
</evidence>
<dbReference type="PANTHER" id="PTHR15607">
    <property type="entry name" value="SYNAPTONEMAL COMPLEX PROTEIN-RELATED"/>
    <property type="match status" value="1"/>
</dbReference>
<dbReference type="InterPro" id="IPR041322">
    <property type="entry name" value="SYCP2_ARLD"/>
</dbReference>
<keyword evidence="3" id="KW-1185">Reference proteome</keyword>
<feature type="domain" description="Synaptonemal complex protein 2 armadillo-repeat-like" evidence="1">
    <location>
        <begin position="14"/>
        <end position="96"/>
    </location>
</feature>
<evidence type="ECO:0000259" key="1">
    <source>
        <dbReference type="Pfam" id="PF18581"/>
    </source>
</evidence>
<name>A0A8C4N516_EPTBU</name>
<dbReference type="InterPro" id="IPR024835">
    <property type="entry name" value="SYCP2-like"/>
</dbReference>
<evidence type="ECO:0000313" key="3">
    <source>
        <dbReference type="Proteomes" id="UP000694388"/>
    </source>
</evidence>
<accession>A0A8C4N516</accession>
<sequence>MEEERPIPALTFCQAIDDALKGCGFQNVEKCLEYDPQDVDFTCDKQLLNNLDKLVHKELDKNQFCNIVSLLKCVLQCCNMGACSFGALFKEGIISKAARLGGASSRLHTLPICTSLHVTTRPSRDHSWPTMPYFVVLDERQKADICQNDRAKM</sequence>
<organism evidence="2 3">
    <name type="scientific">Eptatretus burgeri</name>
    <name type="common">Inshore hagfish</name>
    <dbReference type="NCBI Taxonomy" id="7764"/>
    <lineage>
        <taxon>Eukaryota</taxon>
        <taxon>Metazoa</taxon>
        <taxon>Chordata</taxon>
        <taxon>Craniata</taxon>
        <taxon>Vertebrata</taxon>
        <taxon>Cyclostomata</taxon>
        <taxon>Myxini</taxon>
        <taxon>Myxiniformes</taxon>
        <taxon>Myxinidae</taxon>
        <taxon>Eptatretinae</taxon>
        <taxon>Eptatretus</taxon>
    </lineage>
</organism>
<dbReference type="Proteomes" id="UP000694388">
    <property type="component" value="Unplaced"/>
</dbReference>
<dbReference type="AlphaFoldDB" id="A0A8C4N516"/>
<dbReference type="Pfam" id="PF18581">
    <property type="entry name" value="SYCP2_ARLD"/>
    <property type="match status" value="1"/>
</dbReference>
<dbReference type="Ensembl" id="ENSEBUT00000002077.1">
    <property type="protein sequence ID" value="ENSEBUP00000001743.1"/>
    <property type="gene ID" value="ENSEBUG00000001443.1"/>
</dbReference>
<reference evidence="2" key="2">
    <citation type="submission" date="2025-09" db="UniProtKB">
        <authorList>
            <consortium name="Ensembl"/>
        </authorList>
    </citation>
    <scope>IDENTIFICATION</scope>
</reference>
<proteinExistence type="predicted"/>
<dbReference type="PANTHER" id="PTHR15607:SF18">
    <property type="entry name" value="SYNAPTONEMAL COMPLEX PROTEIN 2-LIKE ISOFORM X1"/>
    <property type="match status" value="1"/>
</dbReference>
<reference evidence="2" key="1">
    <citation type="submission" date="2025-08" db="UniProtKB">
        <authorList>
            <consortium name="Ensembl"/>
        </authorList>
    </citation>
    <scope>IDENTIFICATION</scope>
</reference>
<protein>
    <recommendedName>
        <fullName evidence="1">Synaptonemal complex protein 2 armadillo-repeat-like domain-containing protein</fullName>
    </recommendedName>
</protein>